<name>A0A7S2S3D1_9STRA</name>
<accession>A0A7S2S3D1</accession>
<organism evidence="1">
    <name type="scientific">Eucampia antarctica</name>
    <dbReference type="NCBI Taxonomy" id="49252"/>
    <lineage>
        <taxon>Eukaryota</taxon>
        <taxon>Sar</taxon>
        <taxon>Stramenopiles</taxon>
        <taxon>Ochrophyta</taxon>
        <taxon>Bacillariophyta</taxon>
        <taxon>Mediophyceae</taxon>
        <taxon>Biddulphiophycidae</taxon>
        <taxon>Hemiaulales</taxon>
        <taxon>Hemiaulaceae</taxon>
        <taxon>Eucampia</taxon>
    </lineage>
</organism>
<sequence>MQQLSQMLGFNNMGDANDFDLSTQLKLTKENSVPECYDASNSYSPSVHRSLSTNSFNDINDPAKQRVASSISILQSTRPAVEHGVASSASSIKDLNHVTVQQVI</sequence>
<reference evidence="1" key="1">
    <citation type="submission" date="2021-01" db="EMBL/GenBank/DDBJ databases">
        <authorList>
            <person name="Corre E."/>
            <person name="Pelletier E."/>
            <person name="Niang G."/>
            <person name="Scheremetjew M."/>
            <person name="Finn R."/>
            <person name="Kale V."/>
            <person name="Holt S."/>
            <person name="Cochrane G."/>
            <person name="Meng A."/>
            <person name="Brown T."/>
            <person name="Cohen L."/>
        </authorList>
    </citation>
    <scope>NUCLEOTIDE SEQUENCE</scope>
    <source>
        <strain evidence="1">CCMP1452</strain>
    </source>
</reference>
<proteinExistence type="predicted"/>
<gene>
    <name evidence="1" type="ORF">EANT1437_LOCUS11317</name>
</gene>
<protein>
    <submittedName>
        <fullName evidence="1">Uncharacterized protein</fullName>
    </submittedName>
</protein>
<dbReference type="EMBL" id="HBHI01022029">
    <property type="protein sequence ID" value="CAD9687039.1"/>
    <property type="molecule type" value="Transcribed_RNA"/>
</dbReference>
<dbReference type="AlphaFoldDB" id="A0A7S2S3D1"/>
<evidence type="ECO:0000313" key="1">
    <source>
        <dbReference type="EMBL" id="CAD9687039.1"/>
    </source>
</evidence>